<dbReference type="RefSeq" id="WP_047913999.1">
    <property type="nucleotide sequence ID" value="NZ_CP118101.1"/>
</dbReference>
<dbReference type="PROSITE" id="PS51352">
    <property type="entry name" value="THIOREDOXIN_2"/>
    <property type="match status" value="1"/>
</dbReference>
<gene>
    <name evidence="3" type="ORF">PUW23_11280</name>
</gene>
<evidence type="ECO:0000256" key="1">
    <source>
        <dbReference type="SAM" id="Phobius"/>
    </source>
</evidence>
<accession>A0AAX3N5A6</accession>
<keyword evidence="1" id="KW-1133">Transmembrane helix</keyword>
<evidence type="ECO:0000313" key="4">
    <source>
        <dbReference type="Proteomes" id="UP001220962"/>
    </source>
</evidence>
<evidence type="ECO:0000259" key="2">
    <source>
        <dbReference type="PROSITE" id="PS51352"/>
    </source>
</evidence>
<dbReference type="AlphaFoldDB" id="A0AAX3N5A6"/>
<dbReference type="Gene3D" id="3.40.30.10">
    <property type="entry name" value="Glutaredoxin"/>
    <property type="match status" value="1"/>
</dbReference>
<organism evidence="3 4">
    <name type="scientific">Paenibacillus urinalis</name>
    <dbReference type="NCBI Taxonomy" id="521520"/>
    <lineage>
        <taxon>Bacteria</taxon>
        <taxon>Bacillati</taxon>
        <taxon>Bacillota</taxon>
        <taxon>Bacilli</taxon>
        <taxon>Bacillales</taxon>
        <taxon>Paenibacillaceae</taxon>
        <taxon>Paenibacillus</taxon>
    </lineage>
</organism>
<feature type="transmembrane region" description="Helical" evidence="1">
    <location>
        <begin position="6"/>
        <end position="27"/>
    </location>
</feature>
<name>A0AAX3N5A6_9BACL</name>
<dbReference type="InterPro" id="IPR036249">
    <property type="entry name" value="Thioredoxin-like_sf"/>
</dbReference>
<dbReference type="InterPro" id="IPR013766">
    <property type="entry name" value="Thioredoxin_domain"/>
</dbReference>
<keyword evidence="1" id="KW-0812">Transmembrane</keyword>
<dbReference type="Proteomes" id="UP001220962">
    <property type="component" value="Chromosome"/>
</dbReference>
<proteinExistence type="predicted"/>
<dbReference type="Pfam" id="PF13098">
    <property type="entry name" value="Thioredoxin_2"/>
    <property type="match status" value="1"/>
</dbReference>
<dbReference type="EMBL" id="CP118101">
    <property type="protein sequence ID" value="WDH84752.1"/>
    <property type="molecule type" value="Genomic_DNA"/>
</dbReference>
<feature type="domain" description="Thioredoxin" evidence="2">
    <location>
        <begin position="46"/>
        <end position="178"/>
    </location>
</feature>
<evidence type="ECO:0000313" key="3">
    <source>
        <dbReference type="EMBL" id="WDH84752.1"/>
    </source>
</evidence>
<protein>
    <submittedName>
        <fullName evidence="3">Thioredoxin fold domain-containing protein</fullName>
    </submittedName>
</protein>
<reference evidence="3" key="1">
    <citation type="submission" date="2023-02" db="EMBL/GenBank/DDBJ databases">
        <title>Pathogen: clinical or host-associated sample.</title>
        <authorList>
            <person name="Hergert J."/>
            <person name="Casey R."/>
            <person name="Wagner J."/>
            <person name="Young E.L."/>
            <person name="Oakeson K.F."/>
        </authorList>
    </citation>
    <scope>NUCLEOTIDE SEQUENCE</scope>
    <source>
        <strain evidence="3">2022CK-00830</strain>
    </source>
</reference>
<keyword evidence="1" id="KW-0472">Membrane</keyword>
<dbReference type="InterPro" id="IPR012336">
    <property type="entry name" value="Thioredoxin-like_fold"/>
</dbReference>
<dbReference type="SUPFAM" id="SSF52833">
    <property type="entry name" value="Thioredoxin-like"/>
    <property type="match status" value="1"/>
</dbReference>
<sequence>MNTLFWLSYIMLWLLVVPLVILNLVLFRQLGIMIMGTARGVNQSGIPIGHKIPQAAAFRLEGEEWSTVELLGSPSLMLFGSPTCKECAEIMPDFKRIAEINEVKPILLLFSTAEFAAEYVRKINYTDEVMLVNPDLANQLDVQVTPFAYAIDRNGIIKHKGLVNSRDQLEEYVKASRAS</sequence>